<keyword evidence="1 3" id="KW-0689">Ribosomal protein</keyword>
<dbReference type="GO" id="GO:0006412">
    <property type="term" value="P:translation"/>
    <property type="evidence" value="ECO:0007669"/>
    <property type="project" value="InterPro"/>
</dbReference>
<gene>
    <name evidence="5" type="ORF">SY89_01852</name>
</gene>
<evidence type="ECO:0000256" key="3">
    <source>
        <dbReference type="RuleBase" id="RU003919"/>
    </source>
</evidence>
<evidence type="ECO:0000313" key="6">
    <source>
        <dbReference type="Proteomes" id="UP000050535"/>
    </source>
</evidence>
<dbReference type="Gene3D" id="1.10.287.10">
    <property type="entry name" value="S15/NS1, RNA-binding"/>
    <property type="match status" value="1"/>
</dbReference>
<proteinExistence type="inferred from homology"/>
<dbReference type="InterPro" id="IPR009068">
    <property type="entry name" value="uS15_NS1_RNA-bd_sf"/>
</dbReference>
<dbReference type="SUPFAM" id="SSF47060">
    <property type="entry name" value="S15/NS1 RNA-binding domain"/>
    <property type="match status" value="1"/>
</dbReference>
<dbReference type="Proteomes" id="UP000050535">
    <property type="component" value="Unassembled WGS sequence"/>
</dbReference>
<dbReference type="PATRIC" id="fig|699431.3.peg.1899"/>
<dbReference type="InterPro" id="IPR000589">
    <property type="entry name" value="Ribosomal_uS15"/>
</dbReference>
<dbReference type="EMBL" id="LGUC01000001">
    <property type="protein sequence ID" value="KPN31109.1"/>
    <property type="molecule type" value="Genomic_DNA"/>
</dbReference>
<sequence length="60" mass="7192">MERAVRLRAHMDRNPQDAQNKRALQNTESKIRRLVDYYQGDELDAEFEYDYETAEEILEG</sequence>
<comment type="similarity">
    <text evidence="3">Belongs to the universal ribosomal protein uS15 family.</text>
</comment>
<name>A0A0P7HC76_9EURY</name>
<evidence type="ECO:0000256" key="4">
    <source>
        <dbReference type="SAM" id="MobiDB-lite"/>
    </source>
</evidence>
<evidence type="ECO:0000256" key="1">
    <source>
        <dbReference type="ARBA" id="ARBA00022980"/>
    </source>
</evidence>
<protein>
    <submittedName>
        <fullName evidence="5">HmaS15</fullName>
    </submittedName>
</protein>
<comment type="caution">
    <text evidence="5">The sequence shown here is derived from an EMBL/GenBank/DDBJ whole genome shotgun (WGS) entry which is preliminary data.</text>
</comment>
<evidence type="ECO:0000256" key="2">
    <source>
        <dbReference type="ARBA" id="ARBA00023274"/>
    </source>
</evidence>
<dbReference type="GO" id="GO:0005840">
    <property type="term" value="C:ribosome"/>
    <property type="evidence" value="ECO:0007669"/>
    <property type="project" value="UniProtKB-KW"/>
</dbReference>
<dbReference type="CDD" id="cd00677">
    <property type="entry name" value="S15_NS1_EPRS_RNA-bind"/>
    <property type="match status" value="1"/>
</dbReference>
<keyword evidence="6" id="KW-1185">Reference proteome</keyword>
<accession>A0A0P7HC76</accession>
<organism evidence="5 6">
    <name type="scientific">Halolamina pelagica</name>
    <dbReference type="NCBI Taxonomy" id="699431"/>
    <lineage>
        <taxon>Archaea</taxon>
        <taxon>Methanobacteriati</taxon>
        <taxon>Methanobacteriota</taxon>
        <taxon>Stenosarchaea group</taxon>
        <taxon>Halobacteria</taxon>
        <taxon>Halobacteriales</taxon>
        <taxon>Haloferacaceae</taxon>
    </lineage>
</organism>
<feature type="compositionally biased region" description="Basic and acidic residues" evidence="4">
    <location>
        <begin position="1"/>
        <end position="15"/>
    </location>
</feature>
<dbReference type="AlphaFoldDB" id="A0A0P7HC76"/>
<dbReference type="Pfam" id="PF00312">
    <property type="entry name" value="Ribosomal_S15"/>
    <property type="match status" value="1"/>
</dbReference>
<keyword evidence="2 3" id="KW-0687">Ribonucleoprotein</keyword>
<evidence type="ECO:0000313" key="5">
    <source>
        <dbReference type="EMBL" id="KPN31109.1"/>
    </source>
</evidence>
<reference evidence="6" key="1">
    <citation type="submission" date="2013-11" db="EMBL/GenBank/DDBJ databases">
        <authorList>
            <person name="Hoang H.T."/>
            <person name="Killian M.L."/>
            <person name="Madson D.M."/>
            <person name="Arruda P.H.E."/>
            <person name="Sun D."/>
            <person name="Schwartz K.J."/>
            <person name="Yoon K."/>
        </authorList>
    </citation>
    <scope>NUCLEOTIDE SEQUENCE [LARGE SCALE GENOMIC DNA]</scope>
    <source>
        <strain evidence="6">CDK2</strain>
    </source>
</reference>
<dbReference type="GO" id="GO:0003735">
    <property type="term" value="F:structural constituent of ribosome"/>
    <property type="evidence" value="ECO:0007669"/>
    <property type="project" value="InterPro"/>
</dbReference>
<dbReference type="STRING" id="699431.SY89_01852"/>
<dbReference type="PROSITE" id="PS00362">
    <property type="entry name" value="RIBOSOMAL_S15"/>
    <property type="match status" value="1"/>
</dbReference>
<dbReference type="GO" id="GO:1990904">
    <property type="term" value="C:ribonucleoprotein complex"/>
    <property type="evidence" value="ECO:0007669"/>
    <property type="project" value="UniProtKB-KW"/>
</dbReference>
<feature type="region of interest" description="Disordered" evidence="4">
    <location>
        <begin position="1"/>
        <end position="24"/>
    </location>
</feature>